<dbReference type="OrthoDB" id="4183362at2759"/>
<feature type="region of interest" description="Disordered" evidence="1">
    <location>
        <begin position="1"/>
        <end position="37"/>
    </location>
</feature>
<keyword evidence="3" id="KW-1185">Reference proteome</keyword>
<organism evidence="2 3">
    <name type="scientific">Paracoccidioides brasiliensis (strain Pb18)</name>
    <dbReference type="NCBI Taxonomy" id="502780"/>
    <lineage>
        <taxon>Eukaryota</taxon>
        <taxon>Fungi</taxon>
        <taxon>Dikarya</taxon>
        <taxon>Ascomycota</taxon>
        <taxon>Pezizomycotina</taxon>
        <taxon>Eurotiomycetes</taxon>
        <taxon>Eurotiomycetidae</taxon>
        <taxon>Onygenales</taxon>
        <taxon>Ajellomycetaceae</taxon>
        <taxon>Paracoccidioides</taxon>
    </lineage>
</organism>
<dbReference type="InParanoid" id="A0A0A0HWF4"/>
<accession>A0A0A0HWF4</accession>
<proteinExistence type="predicted"/>
<evidence type="ECO:0000313" key="2">
    <source>
        <dbReference type="EMBL" id="KGM92396.1"/>
    </source>
</evidence>
<dbReference type="OMA" id="HQYDKED"/>
<dbReference type="GeneID" id="22587494"/>
<dbReference type="KEGG" id="pbn:PADG_11597"/>
<dbReference type="eggNOG" id="ENOG502T5S2">
    <property type="taxonomic scope" value="Eukaryota"/>
</dbReference>
<dbReference type="AlphaFoldDB" id="A0A0A0HWF4"/>
<reference evidence="2 3" key="1">
    <citation type="journal article" date="2011" name="PLoS Genet.">
        <title>Comparative genomic analysis of human fungal pathogens causing paracoccidioidomycosis.</title>
        <authorList>
            <person name="Desjardins C.A."/>
            <person name="Champion M.D."/>
            <person name="Holder J.W."/>
            <person name="Muszewska A."/>
            <person name="Goldberg J."/>
            <person name="Bailao A.M."/>
            <person name="Brigido M.M."/>
            <person name="Ferreira M.E."/>
            <person name="Garcia A.M."/>
            <person name="Grynberg M."/>
            <person name="Gujja S."/>
            <person name="Heiman D.I."/>
            <person name="Henn M.R."/>
            <person name="Kodira C.D."/>
            <person name="Leon-Narvaez H."/>
            <person name="Longo L.V."/>
            <person name="Ma L.J."/>
            <person name="Malavazi I."/>
            <person name="Matsuo A.L."/>
            <person name="Morais F.V."/>
            <person name="Pereira M."/>
            <person name="Rodriguez-Brito S."/>
            <person name="Sakthikumar S."/>
            <person name="Salem-Izacc S.M."/>
            <person name="Sykes S.M."/>
            <person name="Teixeira M.M."/>
            <person name="Vallejo M.C."/>
            <person name="Walter M.E."/>
            <person name="Yandava C."/>
            <person name="Young S."/>
            <person name="Zeng Q."/>
            <person name="Zucker J."/>
            <person name="Felipe M.S."/>
            <person name="Goldman G.H."/>
            <person name="Haas B.J."/>
            <person name="McEwen J.G."/>
            <person name="Nino-Vega G."/>
            <person name="Puccia R."/>
            <person name="San-Blas G."/>
            <person name="Soares C.M."/>
            <person name="Birren B.W."/>
            <person name="Cuomo C.A."/>
        </authorList>
    </citation>
    <scope>NUCLEOTIDE SEQUENCE [LARGE SCALE GENOMIC DNA]</scope>
    <source>
        <strain evidence="2 3">Pb18</strain>
    </source>
</reference>
<dbReference type="HOGENOM" id="CLU_2996040_0_0_1"/>
<dbReference type="VEuPathDB" id="FungiDB:PADG_11597"/>
<evidence type="ECO:0000313" key="3">
    <source>
        <dbReference type="Proteomes" id="UP000001628"/>
    </source>
</evidence>
<protein>
    <submittedName>
        <fullName evidence="2">Uncharacterized protein</fullName>
    </submittedName>
</protein>
<feature type="compositionally biased region" description="Basic and acidic residues" evidence="1">
    <location>
        <begin position="25"/>
        <end position="36"/>
    </location>
</feature>
<sequence length="57" mass="6873">MPLYDKEDTLSDNTPSDSSTLYRVSRREKFQHESKKLKGKLTHHIDESILRMRRQRI</sequence>
<name>A0A0A0HWF4_PARBD</name>
<gene>
    <name evidence="2" type="ORF">PADG_11597</name>
</gene>
<feature type="compositionally biased region" description="Polar residues" evidence="1">
    <location>
        <begin position="11"/>
        <end position="22"/>
    </location>
</feature>
<dbReference type="EMBL" id="KN275959">
    <property type="protein sequence ID" value="KGM92396.1"/>
    <property type="molecule type" value="Genomic_DNA"/>
</dbReference>
<dbReference type="Proteomes" id="UP000001628">
    <property type="component" value="Unassembled WGS sequence"/>
</dbReference>
<evidence type="ECO:0000256" key="1">
    <source>
        <dbReference type="SAM" id="MobiDB-lite"/>
    </source>
</evidence>
<dbReference type="RefSeq" id="XP_010759052.1">
    <property type="nucleotide sequence ID" value="XM_010760750.1"/>
</dbReference>